<evidence type="ECO:0000313" key="2">
    <source>
        <dbReference type="Proteomes" id="UP000182598"/>
    </source>
</evidence>
<gene>
    <name evidence="1" type="ORF">Ga0061064_1524</name>
</gene>
<dbReference type="Proteomes" id="UP000182598">
    <property type="component" value="Unassembled WGS sequence"/>
</dbReference>
<accession>A0A0K6H6S0</accession>
<keyword evidence="2" id="KW-1185">Reference proteome</keyword>
<organism evidence="1 2">
    <name type="scientific">Pseudidiomarina woesei</name>
    <dbReference type="NCBI Taxonomy" id="1381080"/>
    <lineage>
        <taxon>Bacteria</taxon>
        <taxon>Pseudomonadati</taxon>
        <taxon>Pseudomonadota</taxon>
        <taxon>Gammaproteobacteria</taxon>
        <taxon>Alteromonadales</taxon>
        <taxon>Idiomarinaceae</taxon>
        <taxon>Pseudidiomarina</taxon>
    </lineage>
</organism>
<dbReference type="EMBL" id="CYHB01000004">
    <property type="protein sequence ID" value="CUA86573.1"/>
    <property type="molecule type" value="Genomic_DNA"/>
</dbReference>
<proteinExistence type="predicted"/>
<dbReference type="RefSeq" id="WP_055439186.1">
    <property type="nucleotide sequence ID" value="NZ_CYHB01000004.1"/>
</dbReference>
<reference evidence="2" key="1">
    <citation type="submission" date="2015-08" db="EMBL/GenBank/DDBJ databases">
        <authorList>
            <person name="Varghese N."/>
        </authorList>
    </citation>
    <scope>NUCLEOTIDE SEQUENCE [LARGE SCALE GENOMIC DNA]</scope>
    <source>
        <strain evidence="2">DSM 27808</strain>
    </source>
</reference>
<sequence>MPLWSKCALIVSALIGLHACGGGGSEPTKETEKPPASYTLSGQVSGLNGTLTLAAGAEQLAVEYNGQFSFATEFNSGTSVSVSIVEQPERQNCEITSASSFTFNQANISSLRIACTYTEIVITGQILDDVGENAQISMPPYNDNIVSSSIDGNGYYEIVLDVNSSTASGFGIAPTAHATADNRPALSPLEPEHEIAAQIIVQGQGEWSPITYSSRLVGFNSLISSAGADGVLDATELAQVDVSAFSTARDVQIELTSRDMPITAATMHLIGQELDLWLQLEMAAALQLLVPNYLPELAAAELTTRDVLANRIAYSNFLSLLHKDDIQQRVYELIDDPNALGDRSWADLRGAYIAMEPSPYFLPQVDDQPNKMKFYFEDGGVLFTQNFMAGGLTPVTIANNGRLLTLPIQGSGNTGQIPTDDPRFGLTAEEIAAFEVDYYSTIIVLASEIERDIVLVGRDDTSISVLERARRTTKERAFPSPTLGRDIVFKSILYASSQQAHQFGRINALRERAPAFDMSQTNRYLIPFTALNPSDSSIGIRDVGTLKEVTLHADGTATAAGVDVVAQWSLSADQKVLRLDVPYSQMGSPPAVLKIELFWRKYDSYAKDMVAKFSYNLGGNAGIDYQIKQAAPIVENRYATDLLVTPSESNDIHYHVEKYSNLWDINVGMVYGNLLRVTDSNSPANAYKFGNDQRSQLFMLRCFNFDFAREPGAVIGTCADQQYTWYPTGLSATWSLVDQRIFVADGNCDINIYNCPGSSYKVLNHNADLGTYQVQFGRYIVLGDVADPWFTDTEYSLETMIQLPAIPVINPQAGISSASKQLLEAPLANYPRLF</sequence>
<evidence type="ECO:0000313" key="1">
    <source>
        <dbReference type="EMBL" id="CUA86573.1"/>
    </source>
</evidence>
<name>A0A0K6H6S0_9GAMM</name>
<dbReference type="AlphaFoldDB" id="A0A0K6H6S0"/>
<protein>
    <submittedName>
        <fullName evidence="1">Uncharacterized protein</fullName>
    </submittedName>
</protein>
<dbReference type="OrthoDB" id="7052377at2"/>